<dbReference type="AlphaFoldDB" id="K1PYF8"/>
<protein>
    <submittedName>
        <fullName evidence="1">Uncharacterized protein</fullName>
    </submittedName>
</protein>
<dbReference type="EMBL" id="JH817401">
    <property type="protein sequence ID" value="EKC26673.1"/>
    <property type="molecule type" value="Genomic_DNA"/>
</dbReference>
<reference evidence="1" key="1">
    <citation type="journal article" date="2012" name="Nature">
        <title>The oyster genome reveals stress adaptation and complexity of shell formation.</title>
        <authorList>
            <person name="Zhang G."/>
            <person name="Fang X."/>
            <person name="Guo X."/>
            <person name="Li L."/>
            <person name="Luo R."/>
            <person name="Xu F."/>
            <person name="Yang P."/>
            <person name="Zhang L."/>
            <person name="Wang X."/>
            <person name="Qi H."/>
            <person name="Xiong Z."/>
            <person name="Que H."/>
            <person name="Xie Y."/>
            <person name="Holland P.W."/>
            <person name="Paps J."/>
            <person name="Zhu Y."/>
            <person name="Wu F."/>
            <person name="Chen Y."/>
            <person name="Wang J."/>
            <person name="Peng C."/>
            <person name="Meng J."/>
            <person name="Yang L."/>
            <person name="Liu J."/>
            <person name="Wen B."/>
            <person name="Zhang N."/>
            <person name="Huang Z."/>
            <person name="Zhu Q."/>
            <person name="Feng Y."/>
            <person name="Mount A."/>
            <person name="Hedgecock D."/>
            <person name="Xu Z."/>
            <person name="Liu Y."/>
            <person name="Domazet-Loso T."/>
            <person name="Du Y."/>
            <person name="Sun X."/>
            <person name="Zhang S."/>
            <person name="Liu B."/>
            <person name="Cheng P."/>
            <person name="Jiang X."/>
            <person name="Li J."/>
            <person name="Fan D."/>
            <person name="Wang W."/>
            <person name="Fu W."/>
            <person name="Wang T."/>
            <person name="Wang B."/>
            <person name="Zhang J."/>
            <person name="Peng Z."/>
            <person name="Li Y."/>
            <person name="Li N."/>
            <person name="Wang J."/>
            <person name="Chen M."/>
            <person name="He Y."/>
            <person name="Tan F."/>
            <person name="Song X."/>
            <person name="Zheng Q."/>
            <person name="Huang R."/>
            <person name="Yang H."/>
            <person name="Du X."/>
            <person name="Chen L."/>
            <person name="Yang M."/>
            <person name="Gaffney P.M."/>
            <person name="Wang S."/>
            <person name="Luo L."/>
            <person name="She Z."/>
            <person name="Ming Y."/>
            <person name="Huang W."/>
            <person name="Zhang S."/>
            <person name="Huang B."/>
            <person name="Zhang Y."/>
            <person name="Qu T."/>
            <person name="Ni P."/>
            <person name="Miao G."/>
            <person name="Wang J."/>
            <person name="Wang Q."/>
            <person name="Steinberg C.E."/>
            <person name="Wang H."/>
            <person name="Li N."/>
            <person name="Qian L."/>
            <person name="Zhang G."/>
            <person name="Li Y."/>
            <person name="Yang H."/>
            <person name="Liu X."/>
            <person name="Wang J."/>
            <person name="Yin Y."/>
            <person name="Wang J."/>
        </authorList>
    </citation>
    <scope>NUCLEOTIDE SEQUENCE [LARGE SCALE GENOMIC DNA]</scope>
    <source>
        <strain evidence="1">05x7-T-G4-1.051#20</strain>
    </source>
</reference>
<gene>
    <name evidence="1" type="ORF">CGI_10005841</name>
</gene>
<dbReference type="HOGENOM" id="CLU_2690230_0_0_1"/>
<proteinExistence type="predicted"/>
<organism evidence="1">
    <name type="scientific">Magallana gigas</name>
    <name type="common">Pacific oyster</name>
    <name type="synonym">Crassostrea gigas</name>
    <dbReference type="NCBI Taxonomy" id="29159"/>
    <lineage>
        <taxon>Eukaryota</taxon>
        <taxon>Metazoa</taxon>
        <taxon>Spiralia</taxon>
        <taxon>Lophotrochozoa</taxon>
        <taxon>Mollusca</taxon>
        <taxon>Bivalvia</taxon>
        <taxon>Autobranchia</taxon>
        <taxon>Pteriomorphia</taxon>
        <taxon>Ostreida</taxon>
        <taxon>Ostreoidea</taxon>
        <taxon>Ostreidae</taxon>
        <taxon>Magallana</taxon>
    </lineage>
</organism>
<name>K1PYF8_MAGGI</name>
<accession>K1PYF8</accession>
<sequence length="74" mass="8844">MERELKNLKKDKRENVQIFEDIMDEILPNIKDITEKTFTEQQEWLEAAATGKQREAWSIYVEPKIATEEKFKSL</sequence>
<dbReference type="InParanoid" id="K1PYF8"/>
<evidence type="ECO:0000313" key="1">
    <source>
        <dbReference type="EMBL" id="EKC26673.1"/>
    </source>
</evidence>